<feature type="transmembrane region" description="Helical" evidence="1">
    <location>
        <begin position="181"/>
        <end position="207"/>
    </location>
</feature>
<dbReference type="EMBL" id="UGQT01000001">
    <property type="protein sequence ID" value="STZ59008.1"/>
    <property type="molecule type" value="Genomic_DNA"/>
</dbReference>
<feature type="transmembrane region" description="Helical" evidence="1">
    <location>
        <begin position="510"/>
        <end position="527"/>
    </location>
</feature>
<proteinExistence type="predicted"/>
<evidence type="ECO:0008006" key="4">
    <source>
        <dbReference type="Google" id="ProtNLM"/>
    </source>
</evidence>
<feature type="transmembrane region" description="Helical" evidence="1">
    <location>
        <begin position="83"/>
        <end position="101"/>
    </location>
</feature>
<feature type="transmembrane region" description="Helical" evidence="1">
    <location>
        <begin position="54"/>
        <end position="76"/>
    </location>
</feature>
<feature type="transmembrane region" description="Helical" evidence="1">
    <location>
        <begin position="369"/>
        <end position="396"/>
    </location>
</feature>
<feature type="transmembrane region" description="Helical" evidence="1">
    <location>
        <begin position="107"/>
        <end position="130"/>
    </location>
</feature>
<evidence type="ECO:0000313" key="3">
    <source>
        <dbReference type="Proteomes" id="UP000254978"/>
    </source>
</evidence>
<feature type="transmembrane region" description="Helical" evidence="1">
    <location>
        <begin position="484"/>
        <end position="503"/>
    </location>
</feature>
<feature type="transmembrane region" description="Helical" evidence="1">
    <location>
        <begin position="151"/>
        <end position="175"/>
    </location>
</feature>
<feature type="transmembrane region" description="Helical" evidence="1">
    <location>
        <begin position="214"/>
        <end position="233"/>
    </location>
</feature>
<dbReference type="RefSeq" id="WP_115278634.1">
    <property type="nucleotide sequence ID" value="NZ_AP022600.1"/>
</dbReference>
<dbReference type="AlphaFoldDB" id="A0A378TDY5"/>
<evidence type="ECO:0000256" key="1">
    <source>
        <dbReference type="SAM" id="Phobius"/>
    </source>
</evidence>
<dbReference type="OrthoDB" id="139907at2"/>
<reference evidence="2 3" key="1">
    <citation type="submission" date="2018-06" db="EMBL/GenBank/DDBJ databases">
        <authorList>
            <consortium name="Pathogen Informatics"/>
            <person name="Doyle S."/>
        </authorList>
    </citation>
    <scope>NUCLEOTIDE SEQUENCE [LARGE SCALE GENOMIC DNA]</scope>
    <source>
        <strain evidence="2 3">NCTC10821</strain>
    </source>
</reference>
<feature type="transmembrane region" description="Helical" evidence="1">
    <location>
        <begin position="402"/>
        <end position="418"/>
    </location>
</feature>
<feature type="transmembrane region" description="Helical" evidence="1">
    <location>
        <begin position="460"/>
        <end position="478"/>
    </location>
</feature>
<organism evidence="2 3">
    <name type="scientific">Mycolicibacterium tokaiense</name>
    <dbReference type="NCBI Taxonomy" id="39695"/>
    <lineage>
        <taxon>Bacteria</taxon>
        <taxon>Bacillati</taxon>
        <taxon>Actinomycetota</taxon>
        <taxon>Actinomycetes</taxon>
        <taxon>Mycobacteriales</taxon>
        <taxon>Mycobacteriaceae</taxon>
        <taxon>Mycolicibacterium</taxon>
    </lineage>
</organism>
<keyword evidence="1" id="KW-0812">Transmembrane</keyword>
<gene>
    <name evidence="2" type="ORF">NCTC10821_02530</name>
</gene>
<accession>A0A378TDY5</accession>
<feature type="transmembrane region" description="Helical" evidence="1">
    <location>
        <begin position="291"/>
        <end position="311"/>
    </location>
</feature>
<name>A0A378TDY5_9MYCO</name>
<keyword evidence="1" id="KW-1133">Transmembrane helix</keyword>
<feature type="transmembrane region" description="Helical" evidence="1">
    <location>
        <begin position="340"/>
        <end position="357"/>
    </location>
</feature>
<sequence>MTSTPDGDTLQTSTVKDSGTRHRLAAVGCPRPLAQISVLAGVSGVMSTIPSSPVVQSLLLLVLITTGAGSAALCWVNIPAGAAGSGVIGVSLAAVVILTTTPAQWELWRPVESCVILSAMVACSGLVRLWSLRRSANPISGIRPRPVGVGVPLRAAFPLALAIALWLLSLSLLAGEDIGQYGLLGSAGGVLLMLAAAAVVTSFVSAMILGRRTIAALAILMMVCVGRVTATLLTEVPTNAYTYKHIGVVDYVLTEHALAPYWTDVYVRWPGFFTTMAWFSSITGLDPMNTAHWFAVVTDIVIAIVVAALAFGVTKSKDVALVAALVVQMVNWVGQDYYSPQALSLIMAFSILSLLLCSRDSDTSGYVSIPIFAAMVATHQLTPVWVCAVVAALALFRLAKPRWLPIVYVGVWAIYVIPRLDSVMQYGIFNFDPLANSAGSTLGVRTESAGYQFTVIVDRILTVGFWVLAAVCVVVLWRRGARPWAAAICAFSPMLLIAGQSYGGEVSMRVFLFSLAGCSTLIAWVLVDMLSNSKAAPNRILQSGVLALLTAFALAGLHGYYSSWSFSTITRTQVEQSRMVLSDNRNETVITVWASSAGWPARPSSDYVKFALADSLYDVPLDELRHSILADVPDSDDMAELEAGPNSTGHPMYVVLPRQLYAYDAWIGLFVPGVLDGLKHQIETRPGWTEEINDADTVVYRYSPEEEAP</sequence>
<protein>
    <recommendedName>
        <fullName evidence="4">Transmembrane protein</fullName>
    </recommendedName>
</protein>
<keyword evidence="1" id="KW-0472">Membrane</keyword>
<dbReference type="Proteomes" id="UP000254978">
    <property type="component" value="Unassembled WGS sequence"/>
</dbReference>
<feature type="transmembrane region" description="Helical" evidence="1">
    <location>
        <begin position="539"/>
        <end position="561"/>
    </location>
</feature>
<evidence type="ECO:0000313" key="2">
    <source>
        <dbReference type="EMBL" id="STZ59008.1"/>
    </source>
</evidence>
<keyword evidence="3" id="KW-1185">Reference proteome</keyword>